<gene>
    <name evidence="3" type="ORF">DZF93_01080</name>
</gene>
<feature type="region of interest" description="Disordered" evidence="1">
    <location>
        <begin position="97"/>
        <end position="137"/>
    </location>
</feature>
<name>A0A399SPK9_9MICO</name>
<dbReference type="AlphaFoldDB" id="A0A399SPK9"/>
<reference evidence="3 4" key="1">
    <citation type="submission" date="2018-08" db="EMBL/GenBank/DDBJ databases">
        <title>Genome Sequence of Clavibacter michiganensis Subspecies type strains, and the Atypical Peach-Colored Strains Isolated from Tomato.</title>
        <authorList>
            <person name="Osdaghi E."/>
            <person name="Portier P."/>
            <person name="Briand M."/>
            <person name="Jacques M.-A."/>
        </authorList>
    </citation>
    <scope>NUCLEOTIDE SEQUENCE [LARGE SCALE GENOMIC DNA]</scope>
    <source>
        <strain evidence="3 4">CFBP 6488</strain>
    </source>
</reference>
<evidence type="ECO:0000313" key="3">
    <source>
        <dbReference type="EMBL" id="RIJ44904.1"/>
    </source>
</evidence>
<dbReference type="EMBL" id="QWEA01000011">
    <property type="protein sequence ID" value="RIJ44904.1"/>
    <property type="molecule type" value="Genomic_DNA"/>
</dbReference>
<protein>
    <submittedName>
        <fullName evidence="3">XRE family transcriptional regulator</fullName>
    </submittedName>
</protein>
<dbReference type="SMART" id="SM00530">
    <property type="entry name" value="HTH_XRE"/>
    <property type="match status" value="1"/>
</dbReference>
<dbReference type="SUPFAM" id="SSF47413">
    <property type="entry name" value="lambda repressor-like DNA-binding domains"/>
    <property type="match status" value="1"/>
</dbReference>
<dbReference type="Pfam" id="PF01381">
    <property type="entry name" value="HTH_3"/>
    <property type="match status" value="1"/>
</dbReference>
<dbReference type="CDD" id="cd00093">
    <property type="entry name" value="HTH_XRE"/>
    <property type="match status" value="1"/>
</dbReference>
<dbReference type="PROSITE" id="PS50943">
    <property type="entry name" value="HTH_CROC1"/>
    <property type="match status" value="1"/>
</dbReference>
<dbReference type="Proteomes" id="UP000266634">
    <property type="component" value="Unassembled WGS sequence"/>
</dbReference>
<dbReference type="GO" id="GO:0003677">
    <property type="term" value="F:DNA binding"/>
    <property type="evidence" value="ECO:0007669"/>
    <property type="project" value="InterPro"/>
</dbReference>
<dbReference type="InterPro" id="IPR001387">
    <property type="entry name" value="Cro/C1-type_HTH"/>
</dbReference>
<dbReference type="Gene3D" id="1.10.260.40">
    <property type="entry name" value="lambda repressor-like DNA-binding domains"/>
    <property type="match status" value="1"/>
</dbReference>
<evidence type="ECO:0000256" key="1">
    <source>
        <dbReference type="SAM" id="MobiDB-lite"/>
    </source>
</evidence>
<accession>A0A399SPK9</accession>
<feature type="compositionally biased region" description="Pro residues" evidence="1">
    <location>
        <begin position="113"/>
        <end position="122"/>
    </location>
</feature>
<evidence type="ECO:0000259" key="2">
    <source>
        <dbReference type="PROSITE" id="PS50943"/>
    </source>
</evidence>
<organism evidence="3 4">
    <name type="scientific">Clavibacter michiganensis subsp. insidiosus</name>
    <dbReference type="NCBI Taxonomy" id="33014"/>
    <lineage>
        <taxon>Bacteria</taxon>
        <taxon>Bacillati</taxon>
        <taxon>Actinomycetota</taxon>
        <taxon>Actinomycetes</taxon>
        <taxon>Micrococcales</taxon>
        <taxon>Microbacteriaceae</taxon>
        <taxon>Clavibacter</taxon>
    </lineage>
</organism>
<feature type="domain" description="HTH cro/C1-type" evidence="2">
    <location>
        <begin position="27"/>
        <end position="80"/>
    </location>
</feature>
<comment type="caution">
    <text evidence="3">The sequence shown here is derived from an EMBL/GenBank/DDBJ whole genome shotgun (WGS) entry which is preliminary data.</text>
</comment>
<dbReference type="InterPro" id="IPR010982">
    <property type="entry name" value="Lambda_DNA-bd_dom_sf"/>
</dbReference>
<sequence length="137" mass="15549">MSCRRRVDVVARTVARPYCGEHERTRIVDLRTQRGWSQERLAEASSITVRTVQRLEAVNDASLDTLTRVAKALEIQVRDLFSTVDESGHGRAVTALDARAARQQERREQRPTQPGPQRPQMPPLTEAEIDYTPRESA</sequence>
<feature type="compositionally biased region" description="Basic and acidic residues" evidence="1">
    <location>
        <begin position="99"/>
        <end position="110"/>
    </location>
</feature>
<evidence type="ECO:0000313" key="4">
    <source>
        <dbReference type="Proteomes" id="UP000266634"/>
    </source>
</evidence>
<proteinExistence type="predicted"/>